<evidence type="ECO:0000313" key="2">
    <source>
        <dbReference type="EMBL" id="KAL1279383.1"/>
    </source>
</evidence>
<protein>
    <submittedName>
        <fullName evidence="2">Uncharacterized protein</fullName>
    </submittedName>
</protein>
<gene>
    <name evidence="2" type="ORF">QQF64_026056</name>
</gene>
<keyword evidence="1" id="KW-1133">Transmembrane helix</keyword>
<evidence type="ECO:0000313" key="3">
    <source>
        <dbReference type="Proteomes" id="UP001558613"/>
    </source>
</evidence>
<dbReference type="Proteomes" id="UP001558613">
    <property type="component" value="Unassembled WGS sequence"/>
</dbReference>
<keyword evidence="3" id="KW-1185">Reference proteome</keyword>
<sequence length="77" mass="8856">SQLDCWIIIQRYDSLYIQFINAETVNLLCFGKNFSMIFLFLLIVSIIFPAVIVIIVEFAVFAAPTVILLQIICERRA</sequence>
<evidence type="ECO:0000256" key="1">
    <source>
        <dbReference type="SAM" id="Phobius"/>
    </source>
</evidence>
<accession>A0ABR3NRU9</accession>
<feature type="non-terminal residue" evidence="2">
    <location>
        <position position="1"/>
    </location>
</feature>
<feature type="transmembrane region" description="Helical" evidence="1">
    <location>
        <begin position="36"/>
        <end position="69"/>
    </location>
</feature>
<feature type="non-terminal residue" evidence="2">
    <location>
        <position position="77"/>
    </location>
</feature>
<dbReference type="EMBL" id="JAYMGO010000003">
    <property type="protein sequence ID" value="KAL1279383.1"/>
    <property type="molecule type" value="Genomic_DNA"/>
</dbReference>
<name>A0ABR3NRU9_9TELE</name>
<comment type="caution">
    <text evidence="2">The sequence shown here is derived from an EMBL/GenBank/DDBJ whole genome shotgun (WGS) entry which is preliminary data.</text>
</comment>
<proteinExistence type="predicted"/>
<keyword evidence="1" id="KW-0472">Membrane</keyword>
<keyword evidence="1" id="KW-0812">Transmembrane</keyword>
<reference evidence="2 3" key="1">
    <citation type="submission" date="2023-09" db="EMBL/GenBank/DDBJ databases">
        <authorList>
            <person name="Wang M."/>
        </authorList>
    </citation>
    <scope>NUCLEOTIDE SEQUENCE [LARGE SCALE GENOMIC DNA]</scope>
    <source>
        <strain evidence="2">GT-2023</strain>
        <tissue evidence="2">Liver</tissue>
    </source>
</reference>
<organism evidence="2 3">
    <name type="scientific">Cirrhinus molitorella</name>
    <name type="common">mud carp</name>
    <dbReference type="NCBI Taxonomy" id="172907"/>
    <lineage>
        <taxon>Eukaryota</taxon>
        <taxon>Metazoa</taxon>
        <taxon>Chordata</taxon>
        <taxon>Craniata</taxon>
        <taxon>Vertebrata</taxon>
        <taxon>Euteleostomi</taxon>
        <taxon>Actinopterygii</taxon>
        <taxon>Neopterygii</taxon>
        <taxon>Teleostei</taxon>
        <taxon>Ostariophysi</taxon>
        <taxon>Cypriniformes</taxon>
        <taxon>Cyprinidae</taxon>
        <taxon>Labeoninae</taxon>
        <taxon>Labeonini</taxon>
        <taxon>Cirrhinus</taxon>
    </lineage>
</organism>